<dbReference type="CDD" id="cd18573">
    <property type="entry name" value="ABC_6TM_ABCB10_like"/>
    <property type="match status" value="1"/>
</dbReference>
<feature type="transmembrane region" description="Helical" evidence="8">
    <location>
        <begin position="242"/>
        <end position="263"/>
    </location>
</feature>
<comment type="similarity">
    <text evidence="2">Belongs to the ABC transporter superfamily. ABCB family. Mitochondrial peptide exporter (TC 3.A.1.212) subfamily.</text>
</comment>
<dbReference type="PROSITE" id="PS00211">
    <property type="entry name" value="ABC_TRANSPORTER_1"/>
    <property type="match status" value="1"/>
</dbReference>
<dbReference type="InterPro" id="IPR017871">
    <property type="entry name" value="ABC_transporter-like_CS"/>
</dbReference>
<name>A0A6A6UPA1_9PEZI</name>
<dbReference type="SUPFAM" id="SSF52540">
    <property type="entry name" value="P-loop containing nucleoside triphosphate hydrolases"/>
    <property type="match status" value="1"/>
</dbReference>
<accession>A0A6A6UPA1</accession>
<evidence type="ECO:0000256" key="6">
    <source>
        <dbReference type="ARBA" id="ARBA00022989"/>
    </source>
</evidence>
<protein>
    <recommendedName>
        <fullName evidence="13">P-loop containing nucleoside triphosphate hydrolase protein</fullName>
    </recommendedName>
</protein>
<evidence type="ECO:0008006" key="13">
    <source>
        <dbReference type="Google" id="ProtNLM"/>
    </source>
</evidence>
<evidence type="ECO:0000256" key="1">
    <source>
        <dbReference type="ARBA" id="ARBA00004141"/>
    </source>
</evidence>
<dbReference type="PROSITE" id="PS50893">
    <property type="entry name" value="ABC_TRANSPORTER_2"/>
    <property type="match status" value="1"/>
</dbReference>
<evidence type="ECO:0000259" key="9">
    <source>
        <dbReference type="PROSITE" id="PS50893"/>
    </source>
</evidence>
<feature type="transmembrane region" description="Helical" evidence="8">
    <location>
        <begin position="20"/>
        <end position="47"/>
    </location>
</feature>
<comment type="subcellular location">
    <subcellularLocation>
        <location evidence="1">Membrane</location>
        <topology evidence="1">Multi-pass membrane protein</topology>
    </subcellularLocation>
</comment>
<dbReference type="InterPro" id="IPR027417">
    <property type="entry name" value="P-loop_NTPase"/>
</dbReference>
<dbReference type="SUPFAM" id="SSF90123">
    <property type="entry name" value="ABC transporter transmembrane region"/>
    <property type="match status" value="1"/>
</dbReference>
<dbReference type="GO" id="GO:0005743">
    <property type="term" value="C:mitochondrial inner membrane"/>
    <property type="evidence" value="ECO:0007669"/>
    <property type="project" value="TreeGrafter"/>
</dbReference>
<dbReference type="GO" id="GO:0090374">
    <property type="term" value="P:oligopeptide export from mitochondrion"/>
    <property type="evidence" value="ECO:0007669"/>
    <property type="project" value="TreeGrafter"/>
</dbReference>
<dbReference type="GO" id="GO:0016887">
    <property type="term" value="F:ATP hydrolysis activity"/>
    <property type="evidence" value="ECO:0007669"/>
    <property type="project" value="InterPro"/>
</dbReference>
<evidence type="ECO:0000256" key="8">
    <source>
        <dbReference type="SAM" id="Phobius"/>
    </source>
</evidence>
<proteinExistence type="inferred from homology"/>
<dbReference type="InterPro" id="IPR036640">
    <property type="entry name" value="ABC1_TM_sf"/>
</dbReference>
<dbReference type="GO" id="GO:0005524">
    <property type="term" value="F:ATP binding"/>
    <property type="evidence" value="ECO:0007669"/>
    <property type="project" value="UniProtKB-KW"/>
</dbReference>
<keyword evidence="5" id="KW-0067">ATP-binding</keyword>
<evidence type="ECO:0000256" key="4">
    <source>
        <dbReference type="ARBA" id="ARBA00022741"/>
    </source>
</evidence>
<dbReference type="PIRSF" id="PIRSF002773">
    <property type="entry name" value="ABC_prm/ATPase_B"/>
    <property type="match status" value="1"/>
</dbReference>
<dbReference type="Pfam" id="PF00005">
    <property type="entry name" value="ABC_tran"/>
    <property type="match status" value="1"/>
</dbReference>
<evidence type="ECO:0000256" key="7">
    <source>
        <dbReference type="ARBA" id="ARBA00023136"/>
    </source>
</evidence>
<keyword evidence="12" id="KW-1185">Reference proteome</keyword>
<dbReference type="SMART" id="SM00382">
    <property type="entry name" value="AAA"/>
    <property type="match status" value="1"/>
</dbReference>
<dbReference type="InterPro" id="IPR011527">
    <property type="entry name" value="ABC1_TM_dom"/>
</dbReference>
<keyword evidence="7 8" id="KW-0472">Membrane</keyword>
<evidence type="ECO:0000256" key="5">
    <source>
        <dbReference type="ARBA" id="ARBA00022840"/>
    </source>
</evidence>
<keyword evidence="3 8" id="KW-0812">Transmembrane</keyword>
<dbReference type="PANTHER" id="PTHR43394:SF1">
    <property type="entry name" value="ATP-BINDING CASSETTE SUB-FAMILY B MEMBER 10, MITOCHONDRIAL"/>
    <property type="match status" value="1"/>
</dbReference>
<dbReference type="Gene3D" id="3.40.50.300">
    <property type="entry name" value="P-loop containing nucleotide triphosphate hydrolases"/>
    <property type="match status" value="1"/>
</dbReference>
<dbReference type="CDD" id="cd03249">
    <property type="entry name" value="ABC_MTABC3_MDL1_MDL2"/>
    <property type="match status" value="1"/>
</dbReference>
<dbReference type="GO" id="GO:0015421">
    <property type="term" value="F:ABC-type oligopeptide transporter activity"/>
    <property type="evidence" value="ECO:0007669"/>
    <property type="project" value="TreeGrafter"/>
</dbReference>
<dbReference type="InterPro" id="IPR039421">
    <property type="entry name" value="Type_1_exporter"/>
</dbReference>
<keyword evidence="4" id="KW-0547">Nucleotide-binding</keyword>
<sequence>MDIASKGEGGQITLFGIEPAIFYTSFGALLLLGASANFGRVILLRIVGERIVARLRSKLFKKTMVQNAEFFDANRVGDLISRLGADTTIVGKSITQNLSDGLRALVSGSAGLAMMTWTSPHLTSVLFFMLPPFAGCAFFFGRAIRNLSRQIQKNLGTLTKIAEERLGNVKTSQAFVGEGPEVGRYNKQVRKIFTLGKKDAWLNATFFGTSGLLGNLTILALLYVGGGMVQSGAITVGQLSSFLLYAGFAGSSMFGLSGFYSELMKGSGAASRLFELQDRQPSSYPTVGQPVKSARGPIEFTGVEFSYPTRPAVKIFHDLTFRIAEGSNVAIVAPSGAGKSTVAQLLLRFYVPTKGTITINGKDIAGMNAKQLRRKIGYVGQEPVLFSGSVADNIAYGRPSASRADIIIAARKANCHFISDFPEGLDTQVGARGTQLSGGQKQRIAIARALLKNPDILILDEATSALDAESESLVNQALAVLLKGNNTTISIAHRLSTIKRSDRVIVIGNDGTIAEEGTYKDLSTRENGAFSQLMQWQLTVSPGEHDTQLDQILEPWNSIKLK</sequence>
<dbReference type="Pfam" id="PF00664">
    <property type="entry name" value="ABC_membrane"/>
    <property type="match status" value="1"/>
</dbReference>
<dbReference type="Proteomes" id="UP000799302">
    <property type="component" value="Unassembled WGS sequence"/>
</dbReference>
<dbReference type="Gene3D" id="1.20.1560.10">
    <property type="entry name" value="ABC transporter type 1, transmembrane domain"/>
    <property type="match status" value="1"/>
</dbReference>
<evidence type="ECO:0000313" key="11">
    <source>
        <dbReference type="EMBL" id="KAF2673600.1"/>
    </source>
</evidence>
<dbReference type="PANTHER" id="PTHR43394">
    <property type="entry name" value="ATP-DEPENDENT PERMEASE MDL1, MITOCHONDRIAL"/>
    <property type="match status" value="1"/>
</dbReference>
<evidence type="ECO:0000259" key="10">
    <source>
        <dbReference type="PROSITE" id="PS50929"/>
    </source>
</evidence>
<reference evidence="11" key="1">
    <citation type="journal article" date="2020" name="Stud. Mycol.">
        <title>101 Dothideomycetes genomes: a test case for predicting lifestyles and emergence of pathogens.</title>
        <authorList>
            <person name="Haridas S."/>
            <person name="Albert R."/>
            <person name="Binder M."/>
            <person name="Bloem J."/>
            <person name="Labutti K."/>
            <person name="Salamov A."/>
            <person name="Andreopoulos B."/>
            <person name="Baker S."/>
            <person name="Barry K."/>
            <person name="Bills G."/>
            <person name="Bluhm B."/>
            <person name="Cannon C."/>
            <person name="Castanera R."/>
            <person name="Culley D."/>
            <person name="Daum C."/>
            <person name="Ezra D."/>
            <person name="Gonzalez J."/>
            <person name="Henrissat B."/>
            <person name="Kuo A."/>
            <person name="Liang C."/>
            <person name="Lipzen A."/>
            <person name="Lutzoni F."/>
            <person name="Magnuson J."/>
            <person name="Mondo S."/>
            <person name="Nolan M."/>
            <person name="Ohm R."/>
            <person name="Pangilinan J."/>
            <person name="Park H.-J."/>
            <person name="Ramirez L."/>
            <person name="Alfaro M."/>
            <person name="Sun H."/>
            <person name="Tritt A."/>
            <person name="Yoshinaga Y."/>
            <person name="Zwiers L.-H."/>
            <person name="Turgeon B."/>
            <person name="Goodwin S."/>
            <person name="Spatafora J."/>
            <person name="Crous P."/>
            <person name="Grigoriev I."/>
        </authorList>
    </citation>
    <scope>NUCLEOTIDE SEQUENCE</scope>
    <source>
        <strain evidence="11">CBS 115976</strain>
    </source>
</reference>
<gene>
    <name evidence="11" type="ORF">BT63DRAFT_431635</name>
</gene>
<evidence type="ECO:0000256" key="3">
    <source>
        <dbReference type="ARBA" id="ARBA00022692"/>
    </source>
</evidence>
<dbReference type="InterPro" id="IPR003439">
    <property type="entry name" value="ABC_transporter-like_ATP-bd"/>
</dbReference>
<feature type="transmembrane region" description="Helical" evidence="8">
    <location>
        <begin position="125"/>
        <end position="144"/>
    </location>
</feature>
<feature type="domain" description="ABC transmembrane type-1" evidence="10">
    <location>
        <begin position="1"/>
        <end position="265"/>
    </location>
</feature>
<dbReference type="OrthoDB" id="6500128at2759"/>
<organism evidence="11 12">
    <name type="scientific">Microthyrium microscopicum</name>
    <dbReference type="NCBI Taxonomy" id="703497"/>
    <lineage>
        <taxon>Eukaryota</taxon>
        <taxon>Fungi</taxon>
        <taxon>Dikarya</taxon>
        <taxon>Ascomycota</taxon>
        <taxon>Pezizomycotina</taxon>
        <taxon>Dothideomycetes</taxon>
        <taxon>Dothideomycetes incertae sedis</taxon>
        <taxon>Microthyriales</taxon>
        <taxon>Microthyriaceae</taxon>
        <taxon>Microthyrium</taxon>
    </lineage>
</organism>
<evidence type="ECO:0000256" key="2">
    <source>
        <dbReference type="ARBA" id="ARBA00005580"/>
    </source>
</evidence>
<dbReference type="EMBL" id="MU004231">
    <property type="protein sequence ID" value="KAF2673600.1"/>
    <property type="molecule type" value="Genomic_DNA"/>
</dbReference>
<dbReference type="AlphaFoldDB" id="A0A6A6UPA1"/>
<feature type="domain" description="ABC transporter" evidence="9">
    <location>
        <begin position="298"/>
        <end position="535"/>
    </location>
</feature>
<evidence type="ECO:0000313" key="12">
    <source>
        <dbReference type="Proteomes" id="UP000799302"/>
    </source>
</evidence>
<dbReference type="FunFam" id="3.40.50.300:FF:000218">
    <property type="entry name" value="Multidrug ABC transporter ATP-binding protein"/>
    <property type="match status" value="1"/>
</dbReference>
<dbReference type="PROSITE" id="PS50929">
    <property type="entry name" value="ABC_TM1F"/>
    <property type="match status" value="1"/>
</dbReference>
<feature type="transmembrane region" description="Helical" evidence="8">
    <location>
        <begin position="200"/>
        <end position="222"/>
    </location>
</feature>
<keyword evidence="6 8" id="KW-1133">Transmembrane helix</keyword>
<dbReference type="InterPro" id="IPR003593">
    <property type="entry name" value="AAA+_ATPase"/>
</dbReference>